<dbReference type="STRING" id="74969.FAD_0893"/>
<feature type="transmembrane region" description="Helical" evidence="1">
    <location>
        <begin position="51"/>
        <end position="73"/>
    </location>
</feature>
<name>A0A1V0N3Y1_9ARCH</name>
<evidence type="ECO:0000313" key="3">
    <source>
        <dbReference type="Proteomes" id="UP000192050"/>
    </source>
</evidence>
<proteinExistence type="predicted"/>
<dbReference type="GeneID" id="31676397"/>
<evidence type="ECO:0000256" key="1">
    <source>
        <dbReference type="SAM" id="Phobius"/>
    </source>
</evidence>
<dbReference type="AlphaFoldDB" id="A0A1V0N3Y1"/>
<evidence type="ECO:0000313" key="2">
    <source>
        <dbReference type="EMBL" id="ARD84786.1"/>
    </source>
</evidence>
<keyword evidence="3" id="KW-1185">Reference proteome</keyword>
<dbReference type="KEGG" id="fai:FAD_0893"/>
<dbReference type="EMBL" id="CP015363">
    <property type="protein sequence ID" value="ARD84786.1"/>
    <property type="molecule type" value="Genomic_DNA"/>
</dbReference>
<dbReference type="RefSeq" id="WP_155951117.1">
    <property type="nucleotide sequence ID" value="NZ_CP015363.1"/>
</dbReference>
<dbReference type="Proteomes" id="UP000192050">
    <property type="component" value="Chromosome"/>
</dbReference>
<protein>
    <submittedName>
        <fullName evidence="2">Uncharacterized protein</fullName>
    </submittedName>
</protein>
<sequence>MVNNENFNFLLQYFNEDEFINQCITENPDNYYNEISRYHAILKINVNNKTLYFSVVFALISAKSGYFEIITMFPDRTGDNKKYIEINGNDICKFL</sequence>
<reference evidence="2 3" key="1">
    <citation type="submission" date="2011-10" db="EMBL/GenBank/DDBJ databases">
        <title>Metabolic and evolutionary patterns in the extreme acidophile Ferroplasma acidiphilum.</title>
        <authorList>
            <person name="Golyshina O.V."/>
            <person name="Kozyavkin S.A."/>
            <person name="Tatusov R.L."/>
            <person name="Slesarev A.I."/>
            <person name="Golyshin P.N."/>
        </authorList>
    </citation>
    <scope>NUCLEOTIDE SEQUENCE [LARGE SCALE GENOMIC DNA]</scope>
    <source>
        <strain evidence="3">Y</strain>
    </source>
</reference>
<keyword evidence="1" id="KW-0472">Membrane</keyword>
<accession>A0A1V0N3Y1</accession>
<gene>
    <name evidence="2" type="ORF">FAD_0893</name>
</gene>
<organism evidence="2 3">
    <name type="scientific">Ferroplasma acidiphilum</name>
    <dbReference type="NCBI Taxonomy" id="74969"/>
    <lineage>
        <taxon>Archaea</taxon>
        <taxon>Methanobacteriati</taxon>
        <taxon>Thermoplasmatota</taxon>
        <taxon>Thermoplasmata</taxon>
        <taxon>Thermoplasmatales</taxon>
        <taxon>Ferroplasmaceae</taxon>
        <taxon>Ferroplasma</taxon>
    </lineage>
</organism>
<keyword evidence="1" id="KW-0812">Transmembrane</keyword>
<keyword evidence="1" id="KW-1133">Transmembrane helix</keyword>